<comment type="caution">
    <text evidence="2">The sequence shown here is derived from an EMBL/GenBank/DDBJ whole genome shotgun (WGS) entry which is preliminary data.</text>
</comment>
<evidence type="ECO:0000256" key="1">
    <source>
        <dbReference type="SAM" id="Phobius"/>
    </source>
</evidence>
<evidence type="ECO:0008006" key="4">
    <source>
        <dbReference type="Google" id="ProtNLM"/>
    </source>
</evidence>
<feature type="transmembrane region" description="Helical" evidence="1">
    <location>
        <begin position="157"/>
        <end position="175"/>
    </location>
</feature>
<name>A0A8K0JR44_9TREE</name>
<evidence type="ECO:0000313" key="3">
    <source>
        <dbReference type="Proteomes" id="UP000812966"/>
    </source>
</evidence>
<dbReference type="Pfam" id="PF08592">
    <property type="entry name" value="Anthrone_oxy"/>
    <property type="match status" value="1"/>
</dbReference>
<reference evidence="2" key="1">
    <citation type="submission" date="2020-04" db="EMBL/GenBank/DDBJ databases">
        <title>Analysis of mating type loci in Filobasidium floriforme.</title>
        <authorList>
            <person name="Nowrousian M."/>
        </authorList>
    </citation>
    <scope>NUCLEOTIDE SEQUENCE</scope>
    <source>
        <strain evidence="2">CBS 6242</strain>
    </source>
</reference>
<keyword evidence="1" id="KW-0812">Transmembrane</keyword>
<feature type="transmembrane region" description="Helical" evidence="1">
    <location>
        <begin position="59"/>
        <end position="77"/>
    </location>
</feature>
<dbReference type="EMBL" id="JABELV010000023">
    <property type="protein sequence ID" value="KAG7562960.1"/>
    <property type="molecule type" value="Genomic_DNA"/>
</dbReference>
<dbReference type="OrthoDB" id="5954308at2759"/>
<sequence length="176" mass="18450">MNLSGPALVAGTGLFCSGLAAGLTLSYPAIINKLFQPPSSGPIAQRLAIWNKGYEAGKASIPLTAIGAAVSYLVGAYKFPLVGELSQQAAIGAGVLHLGIIPFTLLFIKPVNDILIAHRERTESKSSEKGSSTPNSGTEVKINRLLDRWVFLHNCRVVMTCAAFAVGLGNVLGVFV</sequence>
<dbReference type="PANTHER" id="PTHR36535:SF1">
    <property type="entry name" value="DUF1772 DOMAIN-CONTAINING PROTEIN"/>
    <property type="match status" value="1"/>
</dbReference>
<feature type="transmembrane region" description="Helical" evidence="1">
    <location>
        <begin position="89"/>
        <end position="108"/>
    </location>
</feature>
<keyword evidence="1" id="KW-1133">Transmembrane helix</keyword>
<keyword evidence="1" id="KW-0472">Membrane</keyword>
<organism evidence="2 3">
    <name type="scientific">Filobasidium floriforme</name>
    <dbReference type="NCBI Taxonomy" id="5210"/>
    <lineage>
        <taxon>Eukaryota</taxon>
        <taxon>Fungi</taxon>
        <taxon>Dikarya</taxon>
        <taxon>Basidiomycota</taxon>
        <taxon>Agaricomycotina</taxon>
        <taxon>Tremellomycetes</taxon>
        <taxon>Filobasidiales</taxon>
        <taxon>Filobasidiaceae</taxon>
        <taxon>Filobasidium</taxon>
    </lineage>
</organism>
<proteinExistence type="predicted"/>
<dbReference type="PANTHER" id="PTHR36535">
    <property type="entry name" value="YALI0E30327P"/>
    <property type="match status" value="1"/>
</dbReference>
<protein>
    <recommendedName>
        <fullName evidence="4">DUF1772-domain-containing protein</fullName>
    </recommendedName>
</protein>
<gene>
    <name evidence="2" type="ORF">FFLO_01650</name>
</gene>
<dbReference type="Proteomes" id="UP000812966">
    <property type="component" value="Unassembled WGS sequence"/>
</dbReference>
<dbReference type="InterPro" id="IPR013901">
    <property type="entry name" value="Anthrone_oxy"/>
</dbReference>
<dbReference type="AlphaFoldDB" id="A0A8K0JR44"/>
<evidence type="ECO:0000313" key="2">
    <source>
        <dbReference type="EMBL" id="KAG7562960.1"/>
    </source>
</evidence>
<accession>A0A8K0JR44</accession>
<keyword evidence="3" id="KW-1185">Reference proteome</keyword>